<dbReference type="InterPro" id="IPR002744">
    <property type="entry name" value="MIP18-like"/>
</dbReference>
<evidence type="ECO:0000256" key="8">
    <source>
        <dbReference type="SAM" id="Phobius"/>
    </source>
</evidence>
<dbReference type="InterPro" id="IPR034904">
    <property type="entry name" value="FSCA_dom_sf"/>
</dbReference>
<evidence type="ECO:0000256" key="3">
    <source>
        <dbReference type="ARBA" id="ARBA00022723"/>
    </source>
</evidence>
<evidence type="ECO:0000256" key="5">
    <source>
        <dbReference type="ARBA" id="ARBA00022840"/>
    </source>
</evidence>
<keyword evidence="6" id="KW-0408">Iron</keyword>
<keyword evidence="8" id="KW-0472">Membrane</keyword>
<keyword evidence="4" id="KW-0547">Nucleotide-binding</keyword>
<dbReference type="InterPro" id="IPR027417">
    <property type="entry name" value="P-loop_NTPase"/>
</dbReference>
<dbReference type="InterPro" id="IPR033756">
    <property type="entry name" value="YlxH/NBP35"/>
</dbReference>
<dbReference type="GO" id="GO:0051539">
    <property type="term" value="F:4 iron, 4 sulfur cluster binding"/>
    <property type="evidence" value="ECO:0007669"/>
    <property type="project" value="TreeGrafter"/>
</dbReference>
<evidence type="ECO:0000256" key="4">
    <source>
        <dbReference type="ARBA" id="ARBA00022741"/>
    </source>
</evidence>
<dbReference type="GO" id="GO:0005524">
    <property type="term" value="F:ATP binding"/>
    <property type="evidence" value="ECO:0007669"/>
    <property type="project" value="UniProtKB-KW"/>
</dbReference>
<dbReference type="InterPro" id="IPR019591">
    <property type="entry name" value="Mrp/NBP35_ATP-bd"/>
</dbReference>
<keyword evidence="8" id="KW-0812">Transmembrane</keyword>
<evidence type="ECO:0000256" key="1">
    <source>
        <dbReference type="ARBA" id="ARBA00007352"/>
    </source>
</evidence>
<evidence type="ECO:0000313" key="11">
    <source>
        <dbReference type="Proteomes" id="UP000240811"/>
    </source>
</evidence>
<dbReference type="AlphaFoldDB" id="A0A2T4VWD7"/>
<dbReference type="Proteomes" id="UP000240811">
    <property type="component" value="Unassembled WGS sequence"/>
</dbReference>
<comment type="similarity">
    <text evidence="2">In the C-terminal section; belongs to the Mrp/NBP35 ATP-binding proteins family.</text>
</comment>
<evidence type="ECO:0000256" key="6">
    <source>
        <dbReference type="ARBA" id="ARBA00023004"/>
    </source>
</evidence>
<comment type="caution">
    <text evidence="10">The sequence shown here is derived from an EMBL/GenBank/DDBJ whole genome shotgun (WGS) entry which is preliminary data.</text>
</comment>
<dbReference type="Gene3D" id="3.30.300.130">
    <property type="entry name" value="Fe-S cluster assembly (FSCA)"/>
    <property type="match status" value="1"/>
</dbReference>
<dbReference type="SUPFAM" id="SSF117916">
    <property type="entry name" value="Fe-S cluster assembly (FSCA) domain-like"/>
    <property type="match status" value="1"/>
</dbReference>
<comment type="similarity">
    <text evidence="1">In the N-terminal section; belongs to the MIP18 family.</text>
</comment>
<reference evidence="11" key="1">
    <citation type="submission" date="2018-02" db="EMBL/GenBank/DDBJ databases">
        <title>Genome sequence of Candidatus Liberibacter europaeus.</title>
        <authorList>
            <person name="Frampton R.A."/>
            <person name="Thompson S.M."/>
            <person name="David C."/>
            <person name="Addison S.M."/>
            <person name="Smith G.R."/>
        </authorList>
    </citation>
    <scope>NUCLEOTIDE SEQUENCE [LARGE SCALE GENOMIC DNA]</scope>
</reference>
<feature type="transmembrane region" description="Helical" evidence="8">
    <location>
        <begin position="232"/>
        <end position="255"/>
    </location>
</feature>
<dbReference type="InterPro" id="IPR044304">
    <property type="entry name" value="NUBPL-like"/>
</dbReference>
<dbReference type="PANTHER" id="PTHR42961">
    <property type="entry name" value="IRON-SULFUR PROTEIN NUBPL"/>
    <property type="match status" value="1"/>
</dbReference>
<evidence type="ECO:0000259" key="9">
    <source>
        <dbReference type="Pfam" id="PF01883"/>
    </source>
</evidence>
<dbReference type="InterPro" id="IPR000808">
    <property type="entry name" value="Mrp-like_CS"/>
</dbReference>
<dbReference type="GO" id="GO:0046872">
    <property type="term" value="F:metal ion binding"/>
    <property type="evidence" value="ECO:0007669"/>
    <property type="project" value="UniProtKB-KW"/>
</dbReference>
<gene>
    <name evidence="10" type="ORF">C4617_05435</name>
</gene>
<accession>A0A2T4VWD7</accession>
<organism evidence="10 11">
    <name type="scientific">Candidatus Liberibacter europaeus</name>
    <dbReference type="NCBI Taxonomy" id="744859"/>
    <lineage>
        <taxon>Bacteria</taxon>
        <taxon>Pseudomonadati</taxon>
        <taxon>Pseudomonadota</taxon>
        <taxon>Alphaproteobacteria</taxon>
        <taxon>Hyphomicrobiales</taxon>
        <taxon>Rhizobiaceae</taxon>
        <taxon>Liberibacter</taxon>
    </lineage>
</organism>
<dbReference type="Pfam" id="PF01883">
    <property type="entry name" value="FeS_assembly_P"/>
    <property type="match status" value="1"/>
</dbReference>
<keyword evidence="7" id="KW-0411">Iron-sulfur</keyword>
<dbReference type="Gene3D" id="3.40.50.300">
    <property type="entry name" value="P-loop containing nucleotide triphosphate hydrolases"/>
    <property type="match status" value="1"/>
</dbReference>
<keyword evidence="8" id="KW-1133">Transmembrane helix</keyword>
<keyword evidence="3" id="KW-0479">Metal-binding</keyword>
<protein>
    <submittedName>
        <fullName evidence="10">Sodium:proton antiporter</fullName>
    </submittedName>
</protein>
<keyword evidence="5" id="KW-0067">ATP-binding</keyword>
<dbReference type="CDD" id="cd02037">
    <property type="entry name" value="Mrp_NBP35"/>
    <property type="match status" value="1"/>
</dbReference>
<sequence>MDRMIKEQILDALRKLHIPGNEDNIVALGKVSDICVLQSKVYLSIQVSREEAEGLGSFRVEAEQIVKEIPSVKEAVVTLTSNKEIPRRKSIPKNNISEIKSFIAVASCKGGVGKSTTTVNLACSLKNQGKNIAILDADIYGPSIPTLLKISGKAEVIENNCLKPMENYGIKVMSIGSIVNNSDAMIWRGPMVQSAIMHMLKNVSWGKLDVLLIDMPPGTGDAHLTIAQKIPLSGVIIVSTPQNLAMVVFFIIHIINRMGFIINF</sequence>
<evidence type="ECO:0000313" key="10">
    <source>
        <dbReference type="EMBL" id="PTL86092.1"/>
    </source>
</evidence>
<dbReference type="GO" id="GO:0140663">
    <property type="term" value="F:ATP-dependent FeS chaperone activity"/>
    <property type="evidence" value="ECO:0007669"/>
    <property type="project" value="InterPro"/>
</dbReference>
<proteinExistence type="inferred from homology"/>
<evidence type="ECO:0000256" key="2">
    <source>
        <dbReference type="ARBA" id="ARBA00008205"/>
    </source>
</evidence>
<dbReference type="PROSITE" id="PS01215">
    <property type="entry name" value="MRP"/>
    <property type="match status" value="1"/>
</dbReference>
<evidence type="ECO:0000256" key="7">
    <source>
        <dbReference type="ARBA" id="ARBA00023014"/>
    </source>
</evidence>
<name>A0A2T4VWD7_9HYPH</name>
<dbReference type="GO" id="GO:0016226">
    <property type="term" value="P:iron-sulfur cluster assembly"/>
    <property type="evidence" value="ECO:0007669"/>
    <property type="project" value="InterPro"/>
</dbReference>
<dbReference type="SUPFAM" id="SSF52540">
    <property type="entry name" value="P-loop containing nucleoside triphosphate hydrolases"/>
    <property type="match status" value="1"/>
</dbReference>
<dbReference type="Pfam" id="PF10609">
    <property type="entry name" value="ParA"/>
    <property type="match status" value="1"/>
</dbReference>
<feature type="domain" description="MIP18 family-like" evidence="9">
    <location>
        <begin position="6"/>
        <end position="75"/>
    </location>
</feature>
<dbReference type="EMBL" id="PSQJ01000010">
    <property type="protein sequence ID" value="PTL86092.1"/>
    <property type="molecule type" value="Genomic_DNA"/>
</dbReference>
<dbReference type="PANTHER" id="PTHR42961:SF2">
    <property type="entry name" value="IRON-SULFUR PROTEIN NUBPL"/>
    <property type="match status" value="1"/>
</dbReference>